<evidence type="ECO:0008006" key="3">
    <source>
        <dbReference type="Google" id="ProtNLM"/>
    </source>
</evidence>
<comment type="caution">
    <text evidence="1">The sequence shown here is derived from an EMBL/GenBank/DDBJ whole genome shotgun (WGS) entry which is preliminary data.</text>
</comment>
<dbReference type="RefSeq" id="WP_376980644.1">
    <property type="nucleotide sequence ID" value="NZ_JBHLSV010000012.1"/>
</dbReference>
<evidence type="ECO:0000313" key="1">
    <source>
        <dbReference type="EMBL" id="MFC0674496.1"/>
    </source>
</evidence>
<reference evidence="1 2" key="1">
    <citation type="submission" date="2024-09" db="EMBL/GenBank/DDBJ databases">
        <authorList>
            <person name="Sun Q."/>
            <person name="Mori K."/>
        </authorList>
    </citation>
    <scope>NUCLEOTIDE SEQUENCE [LARGE SCALE GENOMIC DNA]</scope>
    <source>
        <strain evidence="1 2">CICC 10874</strain>
    </source>
</reference>
<protein>
    <recommendedName>
        <fullName evidence="3">Fis family transcriptional regulator</fullName>
    </recommendedName>
</protein>
<dbReference type="Proteomes" id="UP001589793">
    <property type="component" value="Unassembled WGS sequence"/>
</dbReference>
<accession>A0ABV6RBY0</accession>
<sequence>MSLGRMFDDLEGRFAHLEGLDMRAMSDELARAERSQVQLADRFRAAQSRPVGIHLDGGIRVDGIVDEVGEGWVLLRAAVEGGRSLVPMPRIAMVEGLTARARPAEESRASLPRGIGHVLRRLARDRSLVRIRTDGGSCHGRIRAVGADALDVLTSPTGEASRVPGRQEIVVPFAALLLLQEV</sequence>
<keyword evidence="2" id="KW-1185">Reference proteome</keyword>
<evidence type="ECO:0000313" key="2">
    <source>
        <dbReference type="Proteomes" id="UP001589793"/>
    </source>
</evidence>
<organism evidence="1 2">
    <name type="scientific">Brachybacterium hainanense</name>
    <dbReference type="NCBI Taxonomy" id="1541174"/>
    <lineage>
        <taxon>Bacteria</taxon>
        <taxon>Bacillati</taxon>
        <taxon>Actinomycetota</taxon>
        <taxon>Actinomycetes</taxon>
        <taxon>Micrococcales</taxon>
        <taxon>Dermabacteraceae</taxon>
        <taxon>Brachybacterium</taxon>
    </lineage>
</organism>
<proteinExistence type="predicted"/>
<name>A0ABV6RBY0_9MICO</name>
<dbReference type="EMBL" id="JBHLSV010000012">
    <property type="protein sequence ID" value="MFC0674496.1"/>
    <property type="molecule type" value="Genomic_DNA"/>
</dbReference>
<gene>
    <name evidence="1" type="ORF">ACFFF6_11070</name>
</gene>